<evidence type="ECO:0000313" key="8">
    <source>
        <dbReference type="Proteomes" id="UP000719942"/>
    </source>
</evidence>
<evidence type="ECO:0000256" key="2">
    <source>
        <dbReference type="ARBA" id="ARBA00022475"/>
    </source>
</evidence>
<evidence type="ECO:0000256" key="5">
    <source>
        <dbReference type="ARBA" id="ARBA00023136"/>
    </source>
</evidence>
<keyword evidence="8" id="KW-1185">Reference proteome</keyword>
<dbReference type="RefSeq" id="WP_219965766.1">
    <property type="nucleotide sequence ID" value="NZ_JAGFNZ010000004.1"/>
</dbReference>
<evidence type="ECO:0000256" key="1">
    <source>
        <dbReference type="ARBA" id="ARBA00004236"/>
    </source>
</evidence>
<dbReference type="EMBL" id="JAGFNZ010000004">
    <property type="protein sequence ID" value="MBW7573362.1"/>
    <property type="molecule type" value="Genomic_DNA"/>
</dbReference>
<feature type="transmembrane region" description="Helical" evidence="6">
    <location>
        <begin position="17"/>
        <end position="37"/>
    </location>
</feature>
<name>A0ABS7DQM2_9FIRM</name>
<comment type="subcellular location">
    <subcellularLocation>
        <location evidence="1">Cell membrane</location>
    </subcellularLocation>
</comment>
<keyword evidence="2" id="KW-1003">Cell membrane</keyword>
<sequence>MKFAFGTLPLLSFFSDILPLFFSLIAIVFVLYLCYVFSKFMANRVNNASRSGNIKIVERVALTQDKGLVIIEVCKRYYLVGFASNNIEILKELDEADLNISGSLQKDTFFDVLNSTLKSRWDVKMSDAIFRRADKTGDAEDKREEKK</sequence>
<comment type="caution">
    <text evidence="7">The sequence shown here is derived from an EMBL/GenBank/DDBJ whole genome shotgun (WGS) entry which is preliminary data.</text>
</comment>
<keyword evidence="7" id="KW-0966">Cell projection</keyword>
<gene>
    <name evidence="7" type="ORF">J5W02_11135</name>
</gene>
<evidence type="ECO:0000256" key="3">
    <source>
        <dbReference type="ARBA" id="ARBA00022692"/>
    </source>
</evidence>
<reference evidence="7 8" key="1">
    <citation type="submission" date="2021-03" db="EMBL/GenBank/DDBJ databases">
        <title>Caproiciproducens sp. nov. isolated from feces of cow.</title>
        <authorList>
            <person name="Choi J.-Y."/>
        </authorList>
    </citation>
    <scope>NUCLEOTIDE SEQUENCE [LARGE SCALE GENOMIC DNA]</scope>
    <source>
        <strain evidence="7 8">AGMB10547</strain>
    </source>
</reference>
<keyword evidence="5 6" id="KW-0472">Membrane</keyword>
<evidence type="ECO:0000313" key="7">
    <source>
        <dbReference type="EMBL" id="MBW7573362.1"/>
    </source>
</evidence>
<evidence type="ECO:0000256" key="4">
    <source>
        <dbReference type="ARBA" id="ARBA00022989"/>
    </source>
</evidence>
<evidence type="ECO:0000256" key="6">
    <source>
        <dbReference type="SAM" id="Phobius"/>
    </source>
</evidence>
<keyword evidence="3 6" id="KW-0812">Transmembrane</keyword>
<protein>
    <submittedName>
        <fullName evidence="7">Flagellar biosynthetic protein FliO</fullName>
    </submittedName>
</protein>
<keyword evidence="7" id="KW-0969">Cilium</keyword>
<dbReference type="Proteomes" id="UP000719942">
    <property type="component" value="Unassembled WGS sequence"/>
</dbReference>
<proteinExistence type="predicted"/>
<keyword evidence="7" id="KW-0282">Flagellum</keyword>
<dbReference type="InterPro" id="IPR022781">
    <property type="entry name" value="Flagellar_biosynth_FliO"/>
</dbReference>
<dbReference type="Pfam" id="PF04347">
    <property type="entry name" value="FliO"/>
    <property type="match status" value="1"/>
</dbReference>
<accession>A0ABS7DQM2</accession>
<organism evidence="7 8">
    <name type="scientific">Caproiciproducens faecalis</name>
    <dbReference type="NCBI Taxonomy" id="2820301"/>
    <lineage>
        <taxon>Bacteria</taxon>
        <taxon>Bacillati</taxon>
        <taxon>Bacillota</taxon>
        <taxon>Clostridia</taxon>
        <taxon>Eubacteriales</taxon>
        <taxon>Acutalibacteraceae</taxon>
        <taxon>Caproiciproducens</taxon>
    </lineage>
</organism>
<keyword evidence="4 6" id="KW-1133">Transmembrane helix</keyword>